<dbReference type="PANTHER" id="PTHR43694:SF1">
    <property type="entry name" value="RIBONUCLEASE J"/>
    <property type="match status" value="1"/>
</dbReference>
<dbReference type="Pfam" id="PF00753">
    <property type="entry name" value="Lactamase_B"/>
    <property type="match status" value="1"/>
</dbReference>
<dbReference type="InterPro" id="IPR036866">
    <property type="entry name" value="RibonucZ/Hydroxyglut_hydro"/>
</dbReference>
<keyword evidence="2" id="KW-0479">Metal-binding</keyword>
<evidence type="ECO:0000256" key="2">
    <source>
        <dbReference type="ARBA" id="ARBA00022723"/>
    </source>
</evidence>
<dbReference type="RefSeq" id="WP_306703937.1">
    <property type="nucleotide sequence ID" value="NZ_JAUJFI010000011.1"/>
</dbReference>
<evidence type="ECO:0000256" key="6">
    <source>
        <dbReference type="ARBA" id="ARBA00022884"/>
    </source>
</evidence>
<dbReference type="PANTHER" id="PTHR43694">
    <property type="entry name" value="RIBONUCLEASE J"/>
    <property type="match status" value="1"/>
</dbReference>
<dbReference type="EMBL" id="JAUJFI010000011">
    <property type="protein sequence ID" value="MDQ2101953.1"/>
    <property type="molecule type" value="Genomic_DNA"/>
</dbReference>
<accession>A0ABU0WCN9</accession>
<feature type="compositionally biased region" description="Polar residues" evidence="7">
    <location>
        <begin position="17"/>
        <end position="28"/>
    </location>
</feature>
<dbReference type="SMART" id="SM00849">
    <property type="entry name" value="Lactamase_B"/>
    <property type="match status" value="1"/>
</dbReference>
<keyword evidence="4" id="KW-0862">Zinc</keyword>
<evidence type="ECO:0000256" key="3">
    <source>
        <dbReference type="ARBA" id="ARBA00022801"/>
    </source>
</evidence>
<dbReference type="CDD" id="cd07714">
    <property type="entry name" value="RNaseJ_MBL-fold"/>
    <property type="match status" value="1"/>
</dbReference>
<evidence type="ECO:0000256" key="1">
    <source>
        <dbReference type="ARBA" id="ARBA00022722"/>
    </source>
</evidence>
<gene>
    <name evidence="9" type="ORF">QSG27_04520</name>
</gene>
<keyword evidence="6" id="KW-0694">RNA-binding</keyword>
<dbReference type="EC" id="3.1.-.-" evidence="9"/>
<dbReference type="Gene3D" id="3.60.15.10">
    <property type="entry name" value="Ribonuclease Z/Hydroxyacylglutathione hydrolase-like"/>
    <property type="match status" value="1"/>
</dbReference>
<evidence type="ECO:0000256" key="7">
    <source>
        <dbReference type="SAM" id="MobiDB-lite"/>
    </source>
</evidence>
<organism evidence="9 10">
    <name type="scientific">Azospirillum isscasi</name>
    <dbReference type="NCBI Taxonomy" id="3053926"/>
    <lineage>
        <taxon>Bacteria</taxon>
        <taxon>Pseudomonadati</taxon>
        <taxon>Pseudomonadota</taxon>
        <taxon>Alphaproteobacteria</taxon>
        <taxon>Rhodospirillales</taxon>
        <taxon>Azospirillaceae</taxon>
        <taxon>Azospirillum</taxon>
    </lineage>
</organism>
<evidence type="ECO:0000259" key="8">
    <source>
        <dbReference type="SMART" id="SM00849"/>
    </source>
</evidence>
<dbReference type="InterPro" id="IPR011108">
    <property type="entry name" value="RMMBL"/>
</dbReference>
<dbReference type="InterPro" id="IPR055132">
    <property type="entry name" value="RNase_J_b_CASP"/>
</dbReference>
<dbReference type="InterPro" id="IPR001279">
    <property type="entry name" value="Metallo-B-lactamas"/>
</dbReference>
<evidence type="ECO:0000256" key="5">
    <source>
        <dbReference type="ARBA" id="ARBA00022839"/>
    </source>
</evidence>
<evidence type="ECO:0000313" key="9">
    <source>
        <dbReference type="EMBL" id="MDQ2101953.1"/>
    </source>
</evidence>
<keyword evidence="1" id="KW-0540">Nuclease</keyword>
<dbReference type="Proteomes" id="UP001227317">
    <property type="component" value="Unassembled WGS sequence"/>
</dbReference>
<proteinExistence type="predicted"/>
<reference evidence="9 10" key="1">
    <citation type="submission" date="2023-06" db="EMBL/GenBank/DDBJ databases">
        <title>Azospirillum isscasensis sp.nov, a bacterium isolated from rhizosphere soil of rice.</title>
        <authorList>
            <person name="Wang H."/>
        </authorList>
    </citation>
    <scope>NUCLEOTIDE SEQUENCE [LARGE SCALE GENOMIC DNA]</scope>
    <source>
        <strain evidence="9 10">C340-1</strain>
    </source>
</reference>
<dbReference type="Gene3D" id="3.40.50.10710">
    <property type="entry name" value="Metallo-hydrolase/oxidoreductase"/>
    <property type="match status" value="1"/>
</dbReference>
<feature type="domain" description="Metallo-beta-lactamase" evidence="8">
    <location>
        <begin position="89"/>
        <end position="284"/>
    </location>
</feature>
<comment type="caution">
    <text evidence="9">The sequence shown here is derived from an EMBL/GenBank/DDBJ whole genome shotgun (WGS) entry which is preliminary data.</text>
</comment>
<dbReference type="SUPFAM" id="SSF56281">
    <property type="entry name" value="Metallo-hydrolase/oxidoreductase"/>
    <property type="match status" value="1"/>
</dbReference>
<keyword evidence="5" id="KW-0269">Exonuclease</keyword>
<evidence type="ECO:0000313" key="10">
    <source>
        <dbReference type="Proteomes" id="UP001227317"/>
    </source>
</evidence>
<keyword evidence="10" id="KW-1185">Reference proteome</keyword>
<feature type="compositionally biased region" description="Basic residues" evidence="7">
    <location>
        <begin position="1"/>
        <end position="11"/>
    </location>
</feature>
<evidence type="ECO:0000256" key="4">
    <source>
        <dbReference type="ARBA" id="ARBA00022833"/>
    </source>
</evidence>
<protein>
    <submittedName>
        <fullName evidence="9">Ribonuclease J</fullName>
        <ecNumber evidence="9">3.1.-.-</ecNumber>
    </submittedName>
</protein>
<dbReference type="GO" id="GO:0016787">
    <property type="term" value="F:hydrolase activity"/>
    <property type="evidence" value="ECO:0007669"/>
    <property type="project" value="UniProtKB-KW"/>
</dbReference>
<feature type="region of interest" description="Disordered" evidence="7">
    <location>
        <begin position="1"/>
        <end position="68"/>
    </location>
</feature>
<dbReference type="Pfam" id="PF22505">
    <property type="entry name" value="RNase_J_b_CASP"/>
    <property type="match status" value="1"/>
</dbReference>
<name>A0ABU0WCN9_9PROT</name>
<keyword evidence="3 9" id="KW-0378">Hydrolase</keyword>
<dbReference type="InterPro" id="IPR042173">
    <property type="entry name" value="RNase_J_2"/>
</dbReference>
<sequence>MTFDNKRRRAAPKGGNRPNSNLGGNRPNTIVGDVRNGKSGGPRFQKNQNPVKPFERPRVSRPAGAPVPGPVPGNDEILFIPLGGCSRIGMNMALYGHAGKWLIVDAGVAFMGDEAPGIDSLMADPSFIEERMDDVVGLVVTHAHEDHIGAIHHLWPGLECPIYATPFAAHVIRDRLKETGGLRHARIRVFEPGAAFEIGPFGIETITVTHSIPEPVSVAIHTKAGTVLHTGDWKFDPHPLVGPTMDLDALKRLGDRGVLAMMCDSTNANVDGTTGSEADARAGLMDAFAGRKGAIAVTGFASNVARMQAVAEAAAAHDRKVVLVGRSMLRMEKAARASGYLDKAPEFISIMEASWTPRRNLVFLCTGSQGEERAALSRLARDGHRELWLEGGDTVIFSARAIPGNEEALADVQDHLKAKGVEVVTPADAPVHVSGHPKRDDLIRMYDLIRPRFAVPVHGTMEHLEAHARLARACGVDRALIPEDGDILRIAREGTAVIGHMEPKRLANTGRELIPWTGLPEAEDVDVLAETLEQMAA</sequence>
<dbReference type="Pfam" id="PF07521">
    <property type="entry name" value="RMMBL"/>
    <property type="match status" value="1"/>
</dbReference>